<reference evidence="3 4" key="1">
    <citation type="submission" date="2021-03" db="EMBL/GenBank/DDBJ databases">
        <authorList>
            <person name="King G.J."/>
            <person name="Bancroft I."/>
            <person name="Baten A."/>
            <person name="Bloomfield J."/>
            <person name="Borpatragohain P."/>
            <person name="He Z."/>
            <person name="Irish N."/>
            <person name="Irwin J."/>
            <person name="Liu K."/>
            <person name="Mauleon R.P."/>
            <person name="Moore J."/>
            <person name="Morris R."/>
            <person name="Ostergaard L."/>
            <person name="Wang B."/>
            <person name="Wells R."/>
        </authorList>
    </citation>
    <scope>NUCLEOTIDE SEQUENCE [LARGE SCALE GENOMIC DNA]</scope>
    <source>
        <strain evidence="3">R-o-18</strain>
        <tissue evidence="3">Leaf</tissue>
    </source>
</reference>
<feature type="domain" description="Transposase MuDR plant" evidence="2">
    <location>
        <begin position="225"/>
        <end position="290"/>
    </location>
</feature>
<organism evidence="3 4">
    <name type="scientific">Brassica rapa subsp. trilocularis</name>
    <dbReference type="NCBI Taxonomy" id="1813537"/>
    <lineage>
        <taxon>Eukaryota</taxon>
        <taxon>Viridiplantae</taxon>
        <taxon>Streptophyta</taxon>
        <taxon>Embryophyta</taxon>
        <taxon>Tracheophyta</taxon>
        <taxon>Spermatophyta</taxon>
        <taxon>Magnoliopsida</taxon>
        <taxon>eudicotyledons</taxon>
        <taxon>Gunneridae</taxon>
        <taxon>Pentapetalae</taxon>
        <taxon>rosids</taxon>
        <taxon>malvids</taxon>
        <taxon>Brassicales</taxon>
        <taxon>Brassicaceae</taxon>
        <taxon>Brassiceae</taxon>
        <taxon>Brassica</taxon>
    </lineage>
</organism>
<dbReference type="Pfam" id="PF03108">
    <property type="entry name" value="DBD_Tnp_Mut"/>
    <property type="match status" value="1"/>
</dbReference>
<gene>
    <name evidence="3" type="primary">A07p010280.1_BraROA</name>
    <name evidence="3" type="ORF">IGI04_026201</name>
</gene>
<sequence>MDQLVKIEAGDWERGGPGLWKFHVDHTRVKYDVIMKENDSYSTVIGIVRAKYKLDQILLPTKPMLLTYDFSEYTTTSGEYTSPPVEIKAYGNVEMFMARMEEDEVEQDEVVMRPPERRQHRDFRRDVYFLASESVLREICTTLSEMASEEFPPVIIRNRENQCTGVLAPTPKMLSGKGKEKEPAGASVVSLTTRWADVGPQDDLPSGQTQTCHGDGGGRDMASKDQLYVGRIFETRDAFKLHMSLYAIANKFKYLVKPSEPGKMVLQCGGANCGWRVYVVKVRGSTRFEIRTVEAAHMCSVNERWGFRHHATSSIVGGMIRQRAASVSNAGAVTPKVREVLTRNFSVSTGYDVRHIINAEFEPLLTPIRVLKHSWLRSTVTNIGLAYGGTINPVHDSQFDSESATGGDGMKLLPPRTRRPPGRPQKSRILSAGEFRGSRIFKRCRACTRCGRLDHNRATCRIRI</sequence>
<protein>
    <recommendedName>
        <fullName evidence="2">Transposase MuDR plant domain-containing protein</fullName>
    </recommendedName>
</protein>
<evidence type="ECO:0000313" key="4">
    <source>
        <dbReference type="Proteomes" id="UP000823674"/>
    </source>
</evidence>
<dbReference type="Proteomes" id="UP000823674">
    <property type="component" value="Chromosome A07"/>
</dbReference>
<dbReference type="EMBL" id="JADBGQ010000009">
    <property type="protein sequence ID" value="KAG5378359.1"/>
    <property type="molecule type" value="Genomic_DNA"/>
</dbReference>
<dbReference type="InterPro" id="IPR004332">
    <property type="entry name" value="Transposase_MuDR"/>
</dbReference>
<keyword evidence="4" id="KW-1185">Reference proteome</keyword>
<evidence type="ECO:0000256" key="1">
    <source>
        <dbReference type="SAM" id="MobiDB-lite"/>
    </source>
</evidence>
<proteinExistence type="predicted"/>
<accession>A0ABQ7KYE9</accession>
<feature type="region of interest" description="Disordered" evidence="1">
    <location>
        <begin position="199"/>
        <end position="219"/>
    </location>
</feature>
<name>A0ABQ7KYE9_BRACM</name>
<feature type="region of interest" description="Disordered" evidence="1">
    <location>
        <begin position="398"/>
        <end position="427"/>
    </location>
</feature>
<comment type="caution">
    <text evidence="3">The sequence shown here is derived from an EMBL/GenBank/DDBJ whole genome shotgun (WGS) entry which is preliminary data.</text>
</comment>
<evidence type="ECO:0000313" key="3">
    <source>
        <dbReference type="EMBL" id="KAG5378359.1"/>
    </source>
</evidence>
<evidence type="ECO:0000259" key="2">
    <source>
        <dbReference type="Pfam" id="PF03108"/>
    </source>
</evidence>